<keyword evidence="3" id="KW-1029">Fimbrium biogenesis</keyword>
<comment type="caution">
    <text evidence="9">The sequence shown here is derived from an EMBL/GenBank/DDBJ whole genome shotgun (WGS) entry which is preliminary data.</text>
</comment>
<evidence type="ECO:0000256" key="7">
    <source>
        <dbReference type="SAM" id="SignalP"/>
    </source>
</evidence>
<proteinExistence type="inferred from homology"/>
<feature type="domain" description="PilY1 beta-propeller" evidence="8">
    <location>
        <begin position="753"/>
        <end position="1094"/>
    </location>
</feature>
<gene>
    <name evidence="9" type="ORF">ACG00Y_20670</name>
</gene>
<comment type="subcellular location">
    <subcellularLocation>
        <location evidence="1">Fimbrium</location>
    </subcellularLocation>
</comment>
<protein>
    <submittedName>
        <fullName evidence="9">Pilus assembly protein</fullName>
    </submittedName>
</protein>
<feature type="signal peptide" evidence="7">
    <location>
        <begin position="1"/>
        <end position="22"/>
    </location>
</feature>
<dbReference type="RefSeq" id="WP_394482132.1">
    <property type="nucleotide sequence ID" value="NZ_JBIGHV010000008.1"/>
</dbReference>
<dbReference type="EMBL" id="JBIGHV010000008">
    <property type="protein sequence ID" value="MFG6432345.1"/>
    <property type="molecule type" value="Genomic_DNA"/>
</dbReference>
<keyword evidence="4" id="KW-0479">Metal-binding</keyword>
<name>A0ABW7F984_9BURK</name>
<evidence type="ECO:0000256" key="4">
    <source>
        <dbReference type="ARBA" id="ARBA00022723"/>
    </source>
</evidence>
<evidence type="ECO:0000313" key="10">
    <source>
        <dbReference type="Proteomes" id="UP001606210"/>
    </source>
</evidence>
<evidence type="ECO:0000259" key="8">
    <source>
        <dbReference type="Pfam" id="PF05567"/>
    </source>
</evidence>
<evidence type="ECO:0000313" key="9">
    <source>
        <dbReference type="EMBL" id="MFG6432345.1"/>
    </source>
</evidence>
<evidence type="ECO:0000256" key="1">
    <source>
        <dbReference type="ARBA" id="ARBA00004561"/>
    </source>
</evidence>
<evidence type="ECO:0000256" key="2">
    <source>
        <dbReference type="ARBA" id="ARBA00008387"/>
    </source>
</evidence>
<keyword evidence="10" id="KW-1185">Reference proteome</keyword>
<evidence type="ECO:0000256" key="6">
    <source>
        <dbReference type="ARBA" id="ARBA00023263"/>
    </source>
</evidence>
<comment type="similarity">
    <text evidence="2">Belongs to the PilY1 family.</text>
</comment>
<evidence type="ECO:0000256" key="5">
    <source>
        <dbReference type="ARBA" id="ARBA00022837"/>
    </source>
</evidence>
<keyword evidence="5" id="KW-0106">Calcium</keyword>
<sequence>MNAVRFVNARGLALTASLLVIAATTTAQVPLADQPVFSSVNVPGNMALALSVEFPTAISVAHPGRTYASTNNYLGYFDPGKCYKYKFVSSTAPDSDNNYFYPTRAATNRVCSGEWSGNFLNWASMQTIDPFRWALTGGYRWIDTPELTVLEKAWSSGQGSAANNFANSTTSGSTTIAGATPFTGAATLGTAIWSYGNKMRFMAVASGSPSYSGTPTHFNSTANLATQYEVFIRVKVCDNSVGREANCVAYAGGNYKPEGLMQQYSNKIRYSAFGYLASDDTGDGNLKRDGAVLRAAQRFIGPTQPVPGSPDIANPLTPEWSSTTGVMARNPNSADATASSTAAVPILDSGVMNYLNKFGEINRTVYKRYDNVSELYYATLRYFRNLGNVTEWSAMTGVNDATRRTMLDGFPVITNWKDPVQYSCQRNFILGIGDVNTHADRNLPGATGGKEPAKPTAVANDTVDAVEWTNKVGTLQGLSNLGTSLIPSNDAGYLMAGLAYYANTTDIRDDLAGKQTIKTYWLDVLEGGYKANRQFYLAAKYGGFNPPDSFTVASATAAQFTNNKGWWSTTSDTIGSQDRPDNYYTADAPDKMVQGLTAAFSSISSQLSAYSTSFVTSVPQISSLGSATYATKFDAKTWTGDVVASLATVDVDTGKPVLQTRWSFAEVLATQAAGTGWDTKRNIVTYNTSSKVGVPFRSAKISAAQSTSLNTSYVSGDDQLNYLNYLRGDRTHERSSAATGSTRAYRDRAGLVGDVVNAKARPVGPPAAPYSSVTNPGYSKFKSDLANRTPMVYAGTNAGMVHAINGSLTGTDAGKEVFAYIPSPTFTGPTSTPNTNGLAHVGNPDFTHRFLVDATPLAVDVDLGRTSGSTGTDWRTLLVGGLGKGGKAIYALDITNPSNITDKSEGVQRETEAATKVMWEFTDADGDLGYSFGQPVVVKTRKYGWVVVAGSGYNNRDGKGYFFFINPKTGALLEKVATPCGSCSSTNQAGLAHINAFMLDASDGTADTIYGGDLMGNVWRLDVSGTSTYPEPVKFATLTGSDGNVLPITSKPLPVVQPGTNRRYITVGTGRLLDPSDLNSGQAQRFFAILDGTNAAFSNDGTVGGKKSDLPTGVTFPLTVAKMRQLTDLNAKIALDLRKEVGWYLDLGVATGGQGWRVLSDPTSYYGVVAFAATAPSSGDACSPNGNSRVYALDLGTGSCALKGTGTSCYSSPPDGVIVDVQIIADPPNSDPQTTRVVYGDDKGKVGANELRRPPNLGLQRLNWREIQVNN</sequence>
<dbReference type="InterPro" id="IPR011047">
    <property type="entry name" value="Quinoprotein_ADH-like_sf"/>
</dbReference>
<feature type="chain" id="PRO_5045498793" evidence="7">
    <location>
        <begin position="23"/>
        <end position="1271"/>
    </location>
</feature>
<dbReference type="Proteomes" id="UP001606210">
    <property type="component" value="Unassembled WGS sequence"/>
</dbReference>
<dbReference type="InterPro" id="IPR008707">
    <property type="entry name" value="B-propeller_PilY1"/>
</dbReference>
<dbReference type="SUPFAM" id="SSF50998">
    <property type="entry name" value="Quinoprotein alcohol dehydrogenase-like"/>
    <property type="match status" value="1"/>
</dbReference>
<keyword evidence="6" id="KW-0281">Fimbrium</keyword>
<evidence type="ECO:0000256" key="3">
    <source>
        <dbReference type="ARBA" id="ARBA00022558"/>
    </source>
</evidence>
<dbReference type="Pfam" id="PF05567">
    <property type="entry name" value="T4P_PilY1"/>
    <property type="match status" value="1"/>
</dbReference>
<reference evidence="9 10" key="1">
    <citation type="submission" date="2024-08" db="EMBL/GenBank/DDBJ databases">
        <authorList>
            <person name="Lu H."/>
        </authorList>
    </citation>
    <scope>NUCLEOTIDE SEQUENCE [LARGE SCALE GENOMIC DNA]</scope>
    <source>
        <strain evidence="9 10">LYH14W</strain>
    </source>
</reference>
<organism evidence="9 10">
    <name type="scientific">Pelomonas parva</name>
    <dbReference type="NCBI Taxonomy" id="3299032"/>
    <lineage>
        <taxon>Bacteria</taxon>
        <taxon>Pseudomonadati</taxon>
        <taxon>Pseudomonadota</taxon>
        <taxon>Betaproteobacteria</taxon>
        <taxon>Burkholderiales</taxon>
        <taxon>Sphaerotilaceae</taxon>
        <taxon>Roseateles</taxon>
    </lineage>
</organism>
<accession>A0ABW7F984</accession>
<keyword evidence="7" id="KW-0732">Signal</keyword>